<gene>
    <name evidence="2" type="ordered locus">XF_1279</name>
</gene>
<sequence>MVYSNDSIYIVCKCGSKKENQKLYKYSNWVGLIIFRFFHFLVITWELQRLSG</sequence>
<evidence type="ECO:0000313" key="3">
    <source>
        <dbReference type="Proteomes" id="UP000000812"/>
    </source>
</evidence>
<organism evidence="2 3">
    <name type="scientific">Xylella fastidiosa (strain 9a5c)</name>
    <dbReference type="NCBI Taxonomy" id="160492"/>
    <lineage>
        <taxon>Bacteria</taxon>
        <taxon>Pseudomonadati</taxon>
        <taxon>Pseudomonadota</taxon>
        <taxon>Gammaproteobacteria</taxon>
        <taxon>Lysobacterales</taxon>
        <taxon>Lysobacteraceae</taxon>
        <taxon>Xylella</taxon>
    </lineage>
</organism>
<dbReference type="Proteomes" id="UP000000812">
    <property type="component" value="Chromosome"/>
</dbReference>
<dbReference type="AlphaFoldDB" id="Q9PDV0"/>
<dbReference type="KEGG" id="xfa:XF_1279"/>
<protein>
    <submittedName>
        <fullName evidence="2">Uncharacterized protein</fullName>
    </submittedName>
</protein>
<evidence type="ECO:0000256" key="1">
    <source>
        <dbReference type="SAM" id="Phobius"/>
    </source>
</evidence>
<evidence type="ECO:0000313" key="2">
    <source>
        <dbReference type="EMBL" id="AAF84088.1"/>
    </source>
</evidence>
<reference evidence="2 3" key="1">
    <citation type="journal article" date="2000" name="Nature">
        <title>The genome sequence of the plant pathogen Xylella fastidiosa.</title>
        <authorList>
            <person name="Simpson A.J."/>
            <person name="Reinach F.C."/>
            <person name="Arruda P."/>
            <person name="Abreu F.A."/>
            <person name="Acencio M."/>
            <person name="Alvarenga R."/>
            <person name="Alves L.M."/>
            <person name="Araya J.E."/>
            <person name="Baia G.S."/>
            <person name="Baptista C.S."/>
            <person name="Barros M.H."/>
            <person name="Bonaccorsi E.D."/>
            <person name="Bordin S."/>
            <person name="Bove J.M."/>
            <person name="Briones M.R."/>
            <person name="Bueno M.R."/>
            <person name="Camargo A.A."/>
            <person name="Camargo L.E."/>
            <person name="Carraro D.M."/>
            <person name="Carrer H."/>
            <person name="Colauto N.B."/>
            <person name="Colombo C."/>
            <person name="Costa F.F."/>
            <person name="Costa M.C."/>
            <person name="Costa-Neto C.M."/>
            <person name="Coutinho L.L."/>
            <person name="Cristofani M."/>
            <person name="Dias-Neto E."/>
            <person name="Docena C."/>
            <person name="El-Dorry H."/>
            <person name="Facincani A.P."/>
            <person name="Ferreira A.J."/>
            <person name="Ferreira V.C."/>
            <person name="Ferro J.A."/>
            <person name="Fraga J.S."/>
            <person name="Franca S.C."/>
            <person name="Franco M.C."/>
            <person name="Frohme M."/>
            <person name="Furlan L.R."/>
            <person name="Garnier M."/>
            <person name="Goldman G.H."/>
            <person name="Goldman M.H."/>
            <person name="Gomes S.L."/>
            <person name="Gruber A."/>
            <person name="Ho P.L."/>
            <person name="Hoheisel J.D."/>
            <person name="Junqueira M.L."/>
            <person name="Kemper E.L."/>
            <person name="Kitajima J.P."/>
            <person name="Krieger J.E."/>
            <person name="Kuramae E.E."/>
            <person name="Laigret F."/>
            <person name="Lambais M.R."/>
            <person name="Leite L.C."/>
            <person name="Lemos E.G."/>
            <person name="Lemos M.V."/>
            <person name="Lopes S.A."/>
            <person name="Lopes C.R."/>
            <person name="Machado J.A."/>
            <person name="Machado M.A."/>
            <person name="Madeira A.M."/>
            <person name="Madeira H.M."/>
            <person name="Marino C.L."/>
            <person name="Marques M.V."/>
            <person name="Martins E.A."/>
            <person name="Martins E.M."/>
            <person name="Matsukuma A.Y."/>
            <person name="Menck C.F."/>
            <person name="Miracca E.C."/>
            <person name="Miyaki C.Y."/>
            <person name="Monteriro-Vitorello C.B."/>
            <person name="Moon D.H."/>
            <person name="Nagai M.A."/>
            <person name="Nascimento A.L."/>
            <person name="Netto L.E."/>
            <person name="Nhani A.Jr."/>
            <person name="Nobrega F.G."/>
            <person name="Nunes L.R."/>
            <person name="Oliveira M.A."/>
            <person name="de Oliveira M.C."/>
            <person name="de Oliveira R.C."/>
            <person name="Palmieri D.A."/>
            <person name="Paris A."/>
            <person name="Peixoto B.R."/>
            <person name="Pereira G.A."/>
            <person name="Pereira H.A.Jr."/>
            <person name="Pesquero J.B."/>
            <person name="Quaggio R.B."/>
            <person name="Roberto P.G."/>
            <person name="Rodrigues V."/>
            <person name="de M Rosa A.J."/>
            <person name="de Rosa V.E.Jr."/>
            <person name="de Sa R.G."/>
            <person name="Santelli R.V."/>
            <person name="Sawasaki H.E."/>
            <person name="da Silva A.C."/>
            <person name="da Silva A.M."/>
            <person name="da Silva F.R."/>
            <person name="da Silva W.A.Jr."/>
            <person name="da Silveira J.F."/>
            <person name="Silvestri M.L."/>
            <person name="Siqueira W.J."/>
            <person name="de Souza A.A."/>
            <person name="de Souza A.P."/>
            <person name="Terenzi M.F."/>
            <person name="Truffi D."/>
            <person name="Tsai S.M."/>
            <person name="Tsuhako M.H."/>
            <person name="Vallada H."/>
            <person name="Van Sluys M.A."/>
            <person name="Verjovski-Almeida S."/>
            <person name="Vettore A.L."/>
            <person name="Zago M.A."/>
            <person name="Zatz M."/>
            <person name="Meidanis J."/>
            <person name="Setubal J.C."/>
        </authorList>
    </citation>
    <scope>NUCLEOTIDE SEQUENCE [LARGE SCALE GENOMIC DNA]</scope>
    <source>
        <strain evidence="2 3">9a5c</strain>
    </source>
</reference>
<keyword evidence="1" id="KW-0472">Membrane</keyword>
<accession>Q9PDV0</accession>
<proteinExistence type="predicted"/>
<dbReference type="EMBL" id="AE003849">
    <property type="protein sequence ID" value="AAF84088.1"/>
    <property type="molecule type" value="Genomic_DNA"/>
</dbReference>
<feature type="transmembrane region" description="Helical" evidence="1">
    <location>
        <begin position="26"/>
        <end position="45"/>
    </location>
</feature>
<keyword evidence="1" id="KW-0812">Transmembrane</keyword>
<keyword evidence="1" id="KW-1133">Transmembrane helix</keyword>
<dbReference type="HOGENOM" id="CLU_3086374_0_0_6"/>
<dbReference type="PIR" id="E82702">
    <property type="entry name" value="E82702"/>
</dbReference>
<name>Q9PDV0_XYLFA</name>